<dbReference type="Proteomes" id="UP000662973">
    <property type="component" value="Chromosome"/>
</dbReference>
<reference evidence="4 5" key="1">
    <citation type="submission" date="2020-11" db="EMBL/GenBank/DDBJ databases">
        <title>Carbohydrate-dependent, anaerobic sulfur respiration: A novel catabolism in halophilic archaea.</title>
        <authorList>
            <person name="Sorokin D.Y."/>
            <person name="Messina E."/>
            <person name="Smedile F."/>
            <person name="La Cono V."/>
            <person name="Hallsworth J.E."/>
            <person name="Yakimov M.M."/>
        </authorList>
    </citation>
    <scope>NUCLEOTIDE SEQUENCE [LARGE SCALE GENOMIC DNA]</scope>
    <source>
        <strain evidence="4 5">HSR12-2</strain>
    </source>
</reference>
<name>A0A897N2X7_9EURY</name>
<keyword evidence="5" id="KW-1185">Reference proteome</keyword>
<feature type="transmembrane region" description="Helical" evidence="2">
    <location>
        <begin position="16"/>
        <end position="35"/>
    </location>
</feature>
<dbReference type="AlphaFoldDB" id="A0A897N2X7"/>
<keyword evidence="2" id="KW-0812">Transmembrane</keyword>
<organism evidence="4 5">
    <name type="scientific">Halapricum desulfuricans</name>
    <dbReference type="NCBI Taxonomy" id="2841257"/>
    <lineage>
        <taxon>Archaea</taxon>
        <taxon>Methanobacteriati</taxon>
        <taxon>Methanobacteriota</taxon>
        <taxon>Stenosarchaea group</taxon>
        <taxon>Halobacteria</taxon>
        <taxon>Halobacteriales</taxon>
        <taxon>Haloarculaceae</taxon>
        <taxon>Halapricum</taxon>
    </lineage>
</organism>
<keyword evidence="2" id="KW-0472">Membrane</keyword>
<proteinExistence type="predicted"/>
<evidence type="ECO:0000256" key="1">
    <source>
        <dbReference type="SAM" id="MobiDB-lite"/>
    </source>
</evidence>
<feature type="region of interest" description="Disordered" evidence="1">
    <location>
        <begin position="81"/>
        <end position="101"/>
    </location>
</feature>
<accession>A0A897N2X7</accession>
<dbReference type="GeneID" id="68860810"/>
<dbReference type="Pfam" id="PF19701">
    <property type="entry name" value="DUF6199"/>
    <property type="match status" value="1"/>
</dbReference>
<evidence type="ECO:0000256" key="2">
    <source>
        <dbReference type="SAM" id="Phobius"/>
    </source>
</evidence>
<dbReference type="EMBL" id="CP064788">
    <property type="protein sequence ID" value="QSG08760.1"/>
    <property type="molecule type" value="Genomic_DNA"/>
</dbReference>
<protein>
    <recommendedName>
        <fullName evidence="3">DUF6199 domain-containing protein</fullName>
    </recommendedName>
</protein>
<sequence>MLDKCPSMGGKCRSAGYAWLALNGVLYALAPRLALKMSSKMLTMGFENADELEPREWYTDATRATGVGMIATGLAGLAFERGGDDAEDHDGVDVVSTEPDD</sequence>
<evidence type="ECO:0000313" key="5">
    <source>
        <dbReference type="Proteomes" id="UP000662973"/>
    </source>
</evidence>
<evidence type="ECO:0000259" key="3">
    <source>
        <dbReference type="Pfam" id="PF19701"/>
    </source>
</evidence>
<feature type="compositionally biased region" description="Basic and acidic residues" evidence="1">
    <location>
        <begin position="81"/>
        <end position="92"/>
    </location>
</feature>
<gene>
    <name evidence="4" type="ORF">HSR122_1363</name>
</gene>
<feature type="domain" description="DUF6199" evidence="3">
    <location>
        <begin position="19"/>
        <end position="79"/>
    </location>
</feature>
<dbReference type="RefSeq" id="WP_229111984.1">
    <property type="nucleotide sequence ID" value="NZ_CP064788.1"/>
</dbReference>
<dbReference type="InterPro" id="IPR045679">
    <property type="entry name" value="DUF6199"/>
</dbReference>
<dbReference type="KEGG" id="hds:HSR122_1363"/>
<keyword evidence="2" id="KW-1133">Transmembrane helix</keyword>
<evidence type="ECO:0000313" key="4">
    <source>
        <dbReference type="EMBL" id="QSG08760.1"/>
    </source>
</evidence>